<evidence type="ECO:0000313" key="4">
    <source>
        <dbReference type="EMBL" id="MDU0113607.1"/>
    </source>
</evidence>
<dbReference type="PANTHER" id="PTHR38731:SF3">
    <property type="entry name" value="BLL6125 PROTEIN"/>
    <property type="match status" value="1"/>
</dbReference>
<feature type="compositionally biased region" description="Low complexity" evidence="1">
    <location>
        <begin position="267"/>
        <end position="280"/>
    </location>
</feature>
<feature type="signal peptide" evidence="2">
    <location>
        <begin position="1"/>
        <end position="20"/>
    </location>
</feature>
<dbReference type="InterPro" id="IPR006860">
    <property type="entry name" value="FecR"/>
</dbReference>
<keyword evidence="5" id="KW-1185">Reference proteome</keyword>
<dbReference type="PANTHER" id="PTHR38731">
    <property type="entry name" value="LIPL45-RELATED LIPOPROTEIN-RELATED"/>
    <property type="match status" value="1"/>
</dbReference>
<sequence length="476" mass="51209">MNIYKIVLVISLVTANSVNAQTTAGKTLISKGKVSAIANDKTRALKRRSIIYDNDVVTTGKKSKAQLRMADGGMIALKESTELLISDYRFSDDNGRGSVVMELVKGGLRSVTGAIKAENGDYNLKTPTGSIGIRGTHYEIELINGDMFLAVWDGAIDVTVDTGGSESTVSFGDGEDYSFGVVSEEGEVTQLLEAPENFNEGHSTDDSEEEDEESESNNSESTDDEGDSEDGESSDENNDEGNEENSEESNDEATDENLEDSSESDENSQIATDADSSDTSNSEDNDDSEGSLIAVDTNDTSTLEEPENVAEDVAISEQTELVTSTISEEFQQIEDNAPTTVEDDFNSIDTSTTEELLSQRSGSFDYNNVESFSVTSSAGAISNFNMNMNINFDNGTIPTGQISFDDEGGEWFAAFSGIISVDQLNLDISFASHGNNLADGDINASFFDGLNSVVGEFDFHEIHNPNNKVNGSFLLK</sequence>
<evidence type="ECO:0000259" key="3">
    <source>
        <dbReference type="Pfam" id="PF04773"/>
    </source>
</evidence>
<proteinExistence type="predicted"/>
<dbReference type="Proteomes" id="UP001257914">
    <property type="component" value="Unassembled WGS sequence"/>
</dbReference>
<accession>A0ABU3R296</accession>
<feature type="chain" id="PRO_5045961218" evidence="2">
    <location>
        <begin position="21"/>
        <end position="476"/>
    </location>
</feature>
<feature type="region of interest" description="Disordered" evidence="1">
    <location>
        <begin position="191"/>
        <end position="308"/>
    </location>
</feature>
<organism evidence="4 5">
    <name type="scientific">Psychrosphaera aquimarina</name>
    <dbReference type="NCBI Taxonomy" id="2044854"/>
    <lineage>
        <taxon>Bacteria</taxon>
        <taxon>Pseudomonadati</taxon>
        <taxon>Pseudomonadota</taxon>
        <taxon>Gammaproteobacteria</taxon>
        <taxon>Alteromonadales</taxon>
        <taxon>Pseudoalteromonadaceae</taxon>
        <taxon>Psychrosphaera</taxon>
    </lineage>
</organism>
<feature type="compositionally biased region" description="Acidic residues" evidence="1">
    <location>
        <begin position="206"/>
        <end position="266"/>
    </location>
</feature>
<dbReference type="RefSeq" id="WP_315947232.1">
    <property type="nucleotide sequence ID" value="NZ_JAWCUA010000009.1"/>
</dbReference>
<comment type="caution">
    <text evidence="4">The sequence shown here is derived from an EMBL/GenBank/DDBJ whole genome shotgun (WGS) entry which is preliminary data.</text>
</comment>
<feature type="domain" description="FecR protein" evidence="3">
    <location>
        <begin position="55"/>
        <end position="156"/>
    </location>
</feature>
<evidence type="ECO:0000313" key="5">
    <source>
        <dbReference type="Proteomes" id="UP001257914"/>
    </source>
</evidence>
<protein>
    <submittedName>
        <fullName evidence="4">FecR family protein</fullName>
    </submittedName>
</protein>
<evidence type="ECO:0000256" key="2">
    <source>
        <dbReference type="SAM" id="SignalP"/>
    </source>
</evidence>
<dbReference type="EMBL" id="JAWCUA010000009">
    <property type="protein sequence ID" value="MDU0113607.1"/>
    <property type="molecule type" value="Genomic_DNA"/>
</dbReference>
<reference evidence="4 5" key="1">
    <citation type="submission" date="2023-10" db="EMBL/GenBank/DDBJ databases">
        <title>Psychrosphaera aquimaarina strain SW33 isolated from seawater.</title>
        <authorList>
            <person name="Bayburt H."/>
            <person name="Kim J.M."/>
            <person name="Choi B.J."/>
            <person name="Jeon C.O."/>
        </authorList>
    </citation>
    <scope>NUCLEOTIDE SEQUENCE [LARGE SCALE GENOMIC DNA]</scope>
    <source>
        <strain evidence="4 5">KCTC 52743</strain>
    </source>
</reference>
<dbReference type="Pfam" id="PF04773">
    <property type="entry name" value="FecR"/>
    <property type="match status" value="1"/>
</dbReference>
<evidence type="ECO:0000256" key="1">
    <source>
        <dbReference type="SAM" id="MobiDB-lite"/>
    </source>
</evidence>
<keyword evidence="2" id="KW-0732">Signal</keyword>
<gene>
    <name evidence="4" type="ORF">RT723_11485</name>
</gene>
<name>A0ABU3R296_9GAMM</name>